<evidence type="ECO:0000256" key="1">
    <source>
        <dbReference type="SAM" id="MobiDB-lite"/>
    </source>
</evidence>
<proteinExistence type="predicted"/>
<keyword evidence="4" id="KW-1185">Reference proteome</keyword>
<gene>
    <name evidence="3" type="ORF">B0T16DRAFT_462411</name>
</gene>
<feature type="compositionally biased region" description="Polar residues" evidence="1">
    <location>
        <begin position="14"/>
        <end position="43"/>
    </location>
</feature>
<keyword evidence="2" id="KW-0812">Transmembrane</keyword>
<keyword evidence="2" id="KW-0472">Membrane</keyword>
<sequence>MNSSPVTKDFGVPNSHSTDFPAPTSQKNPPESVQKVSDTNPGSNDPVLKWLRDLAFDHKLNGCGAVYCYEIFPQGGKHYIRLRHQISSFEQNDLEHDSEHNSKRNTEQDAKPEVEKLQEFWRAKNANSGMRLVIVEDISNPLMEILSSALDLDPLIFIQHLKGSGVNMKSLDRFAVNDCIDAFQCNHVFSAQWYRPVHRLFKSEQRKKGVFPSQQGHHASPDPGVETPGLRLRRLEKPLERERNSVMETNIFRDAWQVGKPLASSESDDISIPAAWEEKATVYRETRGGVEFVVILTDPLPILKPSGTGHLRPNVSHASDHKSSSTGPLLPYKHIAARWTYQPRGRTNQSAVRDSPKTPRSAHTDIMSWVTNQCSLDIGGLKEKPALVAMKSPIEAIFRVIFFDTMTLSDVFDNSLQEIRLASLEDTELEASIGIWRQMLIQAQLRLPTLQNTIHDLTGYGLPRSRRSDLSPDFRMLLARVRRRIAAVTTRAREIDVAFRAELSVLESRKQLLESSSVTRLTELAFFFVPLSFVASTFSMQVREFENSPPLSMFFLVAFCMVFLAYVLRFFLASRAFGKIGRETERGARYYGQIQDSQPVPTSTYMLFMFWNAVFYFSSVYGVVLASVGAVIWLLVEKGQQNSGFKAMLSVVIALTLPLAAAAPVTNEALPGVYSGYMPCVETLWEIFPE</sequence>
<evidence type="ECO:0000313" key="4">
    <source>
        <dbReference type="Proteomes" id="UP001174936"/>
    </source>
</evidence>
<dbReference type="EMBL" id="JAULSV010000007">
    <property type="protein sequence ID" value="KAK0638650.1"/>
    <property type="molecule type" value="Genomic_DNA"/>
</dbReference>
<evidence type="ECO:0000313" key="3">
    <source>
        <dbReference type="EMBL" id="KAK0638650.1"/>
    </source>
</evidence>
<comment type="caution">
    <text evidence="3">The sequence shown here is derived from an EMBL/GenBank/DDBJ whole genome shotgun (WGS) entry which is preliminary data.</text>
</comment>
<organism evidence="3 4">
    <name type="scientific">Cercophora newfieldiana</name>
    <dbReference type="NCBI Taxonomy" id="92897"/>
    <lineage>
        <taxon>Eukaryota</taxon>
        <taxon>Fungi</taxon>
        <taxon>Dikarya</taxon>
        <taxon>Ascomycota</taxon>
        <taxon>Pezizomycotina</taxon>
        <taxon>Sordariomycetes</taxon>
        <taxon>Sordariomycetidae</taxon>
        <taxon>Sordariales</taxon>
        <taxon>Lasiosphaeriaceae</taxon>
        <taxon>Cercophora</taxon>
    </lineage>
</organism>
<keyword evidence="2" id="KW-1133">Transmembrane helix</keyword>
<feature type="region of interest" description="Disordered" evidence="1">
    <location>
        <begin position="208"/>
        <end position="230"/>
    </location>
</feature>
<feature type="transmembrane region" description="Helical" evidence="2">
    <location>
        <begin position="524"/>
        <end position="542"/>
    </location>
</feature>
<dbReference type="AlphaFoldDB" id="A0AA39XRX6"/>
<reference evidence="3" key="1">
    <citation type="submission" date="2023-06" db="EMBL/GenBank/DDBJ databases">
        <title>Genome-scale phylogeny and comparative genomics of the fungal order Sordariales.</title>
        <authorList>
            <consortium name="Lawrence Berkeley National Laboratory"/>
            <person name="Hensen N."/>
            <person name="Bonometti L."/>
            <person name="Westerberg I."/>
            <person name="Brannstrom I.O."/>
            <person name="Guillou S."/>
            <person name="Cros-Aarteil S."/>
            <person name="Calhoun S."/>
            <person name="Haridas S."/>
            <person name="Kuo A."/>
            <person name="Mondo S."/>
            <person name="Pangilinan J."/>
            <person name="Riley R."/>
            <person name="Labutti K."/>
            <person name="Andreopoulos B."/>
            <person name="Lipzen A."/>
            <person name="Chen C."/>
            <person name="Yanf M."/>
            <person name="Daum C."/>
            <person name="Ng V."/>
            <person name="Clum A."/>
            <person name="Steindorff A."/>
            <person name="Ohm R."/>
            <person name="Martin F."/>
            <person name="Silar P."/>
            <person name="Natvig D."/>
            <person name="Lalanne C."/>
            <person name="Gautier V."/>
            <person name="Ament-Velasquez S.L."/>
            <person name="Kruys A."/>
            <person name="Hutchinson M.I."/>
            <person name="Powell A.J."/>
            <person name="Barry K."/>
            <person name="Miller A.N."/>
            <person name="Grigoriev I.V."/>
            <person name="Debuchy R."/>
            <person name="Gladieux P."/>
            <person name="Thoren M.H."/>
            <person name="Johannesson H."/>
        </authorList>
    </citation>
    <scope>NUCLEOTIDE SEQUENCE</scope>
    <source>
        <strain evidence="3">SMH2532-1</strain>
    </source>
</reference>
<dbReference type="Gene3D" id="1.20.58.340">
    <property type="entry name" value="Magnesium transport protein CorA, transmembrane region"/>
    <property type="match status" value="1"/>
</dbReference>
<feature type="transmembrane region" description="Helical" evidence="2">
    <location>
        <begin position="613"/>
        <end position="635"/>
    </location>
</feature>
<evidence type="ECO:0000256" key="2">
    <source>
        <dbReference type="SAM" id="Phobius"/>
    </source>
</evidence>
<feature type="transmembrane region" description="Helical" evidence="2">
    <location>
        <begin position="554"/>
        <end position="572"/>
    </location>
</feature>
<protein>
    <submittedName>
        <fullName evidence="3">Uncharacterized protein</fullName>
    </submittedName>
</protein>
<dbReference type="Proteomes" id="UP001174936">
    <property type="component" value="Unassembled WGS sequence"/>
</dbReference>
<feature type="region of interest" description="Disordered" evidence="1">
    <location>
        <begin position="1"/>
        <end position="44"/>
    </location>
</feature>
<name>A0AA39XRX6_9PEZI</name>
<feature type="transmembrane region" description="Helical" evidence="2">
    <location>
        <begin position="647"/>
        <end position="665"/>
    </location>
</feature>
<accession>A0AA39XRX6</accession>